<dbReference type="Proteomes" id="UP000814033">
    <property type="component" value="Unassembled WGS sequence"/>
</dbReference>
<sequence length="389" mass="43326">MTKWFTHFSQELAQGRQGPQDALHAYMDILHFLASDGKMLPHVLATPDAIKFATVTWLEADVDVLPAYPSTAIAVAQLLEHAPTPIITHISSSDVDVPAVARRLVHPLRVALAASPPPSREFFEAYVWLLHGFACAPLDVVAPFLPALLSAGAVRCVARALVRFSRHDVHKDAPDGIIDHGFRILYQLLQMGTGIPWVAQSVRHGLLDALVNIAPRLHIYGKGLQETCLALVKKLLPRYFLFRPVIRAVGRALERLEDDPNIALVQSRAFADSWAYLKDFAEHCVMFRTSWPLRECGNCAEQGHRSIFRRCARCREQHYCSVACQAAHWEKEHKEHCVRWLVPSSSAALSASTSSRPTSFGFGITQSHSRRQSLPSGSPPIHRPREIST</sequence>
<evidence type="ECO:0000313" key="1">
    <source>
        <dbReference type="EMBL" id="KAI0046290.1"/>
    </source>
</evidence>
<accession>A0ACB8RRT3</accession>
<dbReference type="EMBL" id="MU275929">
    <property type="protein sequence ID" value="KAI0046290.1"/>
    <property type="molecule type" value="Genomic_DNA"/>
</dbReference>
<reference evidence="1" key="1">
    <citation type="submission" date="2021-02" db="EMBL/GenBank/DDBJ databases">
        <authorList>
            <consortium name="DOE Joint Genome Institute"/>
            <person name="Ahrendt S."/>
            <person name="Looney B.P."/>
            <person name="Miyauchi S."/>
            <person name="Morin E."/>
            <person name="Drula E."/>
            <person name="Courty P.E."/>
            <person name="Chicoki N."/>
            <person name="Fauchery L."/>
            <person name="Kohler A."/>
            <person name="Kuo A."/>
            <person name="Labutti K."/>
            <person name="Pangilinan J."/>
            <person name="Lipzen A."/>
            <person name="Riley R."/>
            <person name="Andreopoulos W."/>
            <person name="He G."/>
            <person name="Johnson J."/>
            <person name="Barry K.W."/>
            <person name="Grigoriev I.V."/>
            <person name="Nagy L."/>
            <person name="Hibbett D."/>
            <person name="Henrissat B."/>
            <person name="Matheny P.B."/>
            <person name="Labbe J."/>
            <person name="Martin F."/>
        </authorList>
    </citation>
    <scope>NUCLEOTIDE SEQUENCE</scope>
    <source>
        <strain evidence="1">FP105234-sp</strain>
    </source>
</reference>
<organism evidence="1 2">
    <name type="scientific">Auriscalpium vulgare</name>
    <dbReference type="NCBI Taxonomy" id="40419"/>
    <lineage>
        <taxon>Eukaryota</taxon>
        <taxon>Fungi</taxon>
        <taxon>Dikarya</taxon>
        <taxon>Basidiomycota</taxon>
        <taxon>Agaricomycotina</taxon>
        <taxon>Agaricomycetes</taxon>
        <taxon>Russulales</taxon>
        <taxon>Auriscalpiaceae</taxon>
        <taxon>Auriscalpium</taxon>
    </lineage>
</organism>
<reference evidence="1" key="2">
    <citation type="journal article" date="2022" name="New Phytol.">
        <title>Evolutionary transition to the ectomycorrhizal habit in the genomes of a hyperdiverse lineage of mushroom-forming fungi.</title>
        <authorList>
            <person name="Looney B."/>
            <person name="Miyauchi S."/>
            <person name="Morin E."/>
            <person name="Drula E."/>
            <person name="Courty P.E."/>
            <person name="Kohler A."/>
            <person name="Kuo A."/>
            <person name="LaButti K."/>
            <person name="Pangilinan J."/>
            <person name="Lipzen A."/>
            <person name="Riley R."/>
            <person name="Andreopoulos W."/>
            <person name="He G."/>
            <person name="Johnson J."/>
            <person name="Nolan M."/>
            <person name="Tritt A."/>
            <person name="Barry K.W."/>
            <person name="Grigoriev I.V."/>
            <person name="Nagy L.G."/>
            <person name="Hibbett D."/>
            <person name="Henrissat B."/>
            <person name="Matheny P.B."/>
            <person name="Labbe J."/>
            <person name="Martin F.M."/>
        </authorList>
    </citation>
    <scope>NUCLEOTIDE SEQUENCE</scope>
    <source>
        <strain evidence="1">FP105234-sp</strain>
    </source>
</reference>
<gene>
    <name evidence="1" type="ORF">FA95DRAFT_1402505</name>
</gene>
<comment type="caution">
    <text evidence="1">The sequence shown here is derived from an EMBL/GenBank/DDBJ whole genome shotgun (WGS) entry which is preliminary data.</text>
</comment>
<evidence type="ECO:0000313" key="2">
    <source>
        <dbReference type="Proteomes" id="UP000814033"/>
    </source>
</evidence>
<keyword evidence="2" id="KW-1185">Reference proteome</keyword>
<name>A0ACB8RRT3_9AGAM</name>
<proteinExistence type="predicted"/>
<protein>
    <submittedName>
        <fullName evidence="1">Uncharacterized protein</fullName>
    </submittedName>
</protein>